<dbReference type="OrthoDB" id="423498at2759"/>
<dbReference type="EMBL" id="KZ819637">
    <property type="protein sequence ID" value="PWN88957.1"/>
    <property type="molecule type" value="Genomic_DNA"/>
</dbReference>
<proteinExistence type="predicted"/>
<protein>
    <submittedName>
        <fullName evidence="2">Calcium-dependent phosphotriesterase</fullName>
    </submittedName>
</protein>
<reference evidence="2 3" key="1">
    <citation type="journal article" date="2018" name="Mol. Biol. Evol.">
        <title>Broad Genomic Sampling Reveals a Smut Pathogenic Ancestry of the Fungal Clade Ustilaginomycotina.</title>
        <authorList>
            <person name="Kijpornyongpan T."/>
            <person name="Mondo S.J."/>
            <person name="Barry K."/>
            <person name="Sandor L."/>
            <person name="Lee J."/>
            <person name="Lipzen A."/>
            <person name="Pangilinan J."/>
            <person name="LaButti K."/>
            <person name="Hainaut M."/>
            <person name="Henrissat B."/>
            <person name="Grigoriev I.V."/>
            <person name="Spatafora J.W."/>
            <person name="Aime M.C."/>
        </authorList>
    </citation>
    <scope>NUCLEOTIDE SEQUENCE [LARGE SCALE GENOMIC DNA]</scope>
    <source>
        <strain evidence="2 3">MCA 4198</strain>
    </source>
</reference>
<dbReference type="Pfam" id="PF08450">
    <property type="entry name" value="SGL"/>
    <property type="match status" value="1"/>
</dbReference>
<dbReference type="InterPro" id="IPR052988">
    <property type="entry name" value="Oryzine_lactonohydrolase"/>
</dbReference>
<dbReference type="RefSeq" id="XP_025376155.1">
    <property type="nucleotide sequence ID" value="XM_025519671.1"/>
</dbReference>
<dbReference type="SUPFAM" id="SSF63829">
    <property type="entry name" value="Calcium-dependent phosphotriesterase"/>
    <property type="match status" value="1"/>
</dbReference>
<evidence type="ECO:0000259" key="1">
    <source>
        <dbReference type="Pfam" id="PF08450"/>
    </source>
</evidence>
<dbReference type="InParanoid" id="A0A316YHP9"/>
<gene>
    <name evidence="2" type="ORF">FA10DRAFT_252967</name>
</gene>
<dbReference type="AlphaFoldDB" id="A0A316YHP9"/>
<feature type="domain" description="SMP-30/Gluconolactonase/LRE-like region" evidence="1">
    <location>
        <begin position="134"/>
        <end position="228"/>
    </location>
</feature>
<evidence type="ECO:0000313" key="2">
    <source>
        <dbReference type="EMBL" id="PWN88957.1"/>
    </source>
</evidence>
<dbReference type="InterPro" id="IPR013658">
    <property type="entry name" value="SGL"/>
</dbReference>
<name>A0A316YHP9_9BASI</name>
<dbReference type="STRING" id="215250.A0A316YHP9"/>
<organism evidence="2 3">
    <name type="scientific">Acaromyces ingoldii</name>
    <dbReference type="NCBI Taxonomy" id="215250"/>
    <lineage>
        <taxon>Eukaryota</taxon>
        <taxon>Fungi</taxon>
        <taxon>Dikarya</taxon>
        <taxon>Basidiomycota</taxon>
        <taxon>Ustilaginomycotina</taxon>
        <taxon>Exobasidiomycetes</taxon>
        <taxon>Exobasidiales</taxon>
        <taxon>Cryptobasidiaceae</taxon>
        <taxon>Acaromyces</taxon>
    </lineage>
</organism>
<accession>A0A316YHP9</accession>
<evidence type="ECO:0000313" key="3">
    <source>
        <dbReference type="Proteomes" id="UP000245768"/>
    </source>
</evidence>
<dbReference type="Proteomes" id="UP000245768">
    <property type="component" value="Unassembled WGS sequence"/>
</dbReference>
<dbReference type="GeneID" id="37041587"/>
<sequence length="373" mass="40764">MQEDTVPKFVSFDPAFDEAIGPSASVRLLHRDPQGRPLFHEAGVHLATDHCVYLTSNRMPSKSYSQKINVVRIDLNTLDAKGIESALTVVDEADMPRSLAMPNGGTPYFDGKVLFCEQGRHGESAEGNGSVESALVSLSHKDMRTNVELDSFQGKPFSSLNDVVVHEQSGAVFFTDPDYGVEQNFKKDDKEYAPNGLYVWQPLTGKVELLDDRYCKPNGVTFVPDKTQPGKGTLITTETSQFRFQRDASAAMGSRFYEDREKGGACLFAYPIEPSSEGRGGLPQVGERRLFAKSRSGIPDGVHPDDLGNVWAGHGDGVHVYGSDGRLIGKVLLEKGVANLCWAGPGPEKGTFRLLLFAEEELYEATVAVNGRD</sequence>
<dbReference type="PANTHER" id="PTHR47064">
    <property type="entry name" value="PUTATIVE (AFU_ORTHOLOGUE AFUA_1G08990)-RELATED"/>
    <property type="match status" value="1"/>
</dbReference>
<keyword evidence="3" id="KW-1185">Reference proteome</keyword>
<dbReference type="InterPro" id="IPR011042">
    <property type="entry name" value="6-blade_b-propeller_TolB-like"/>
</dbReference>
<dbReference type="Gene3D" id="2.120.10.30">
    <property type="entry name" value="TolB, C-terminal domain"/>
    <property type="match status" value="1"/>
</dbReference>
<dbReference type="PANTHER" id="PTHR47064:SF2">
    <property type="entry name" value="SMP-30_GLUCONOLACTONASE_LRE-LIKE REGION DOMAIN-CONTAINING PROTEIN-RELATED"/>
    <property type="match status" value="1"/>
</dbReference>